<feature type="region of interest" description="Disordered" evidence="1">
    <location>
        <begin position="174"/>
        <end position="357"/>
    </location>
</feature>
<keyword evidence="4" id="KW-1185">Reference proteome</keyword>
<dbReference type="AlphaFoldDB" id="A0A5B7G2W3"/>
<dbReference type="Proteomes" id="UP000324222">
    <property type="component" value="Unassembled WGS sequence"/>
</dbReference>
<feature type="compositionally biased region" description="Basic residues" evidence="1">
    <location>
        <begin position="202"/>
        <end position="212"/>
    </location>
</feature>
<proteinExistence type="predicted"/>
<feature type="region of interest" description="Disordered" evidence="1">
    <location>
        <begin position="30"/>
        <end position="49"/>
    </location>
</feature>
<accession>A0A5B7G2W3</accession>
<protein>
    <submittedName>
        <fullName evidence="3">Uncharacterized protein</fullName>
    </submittedName>
</protein>
<feature type="compositionally biased region" description="Basic residues" evidence="1">
    <location>
        <begin position="220"/>
        <end position="267"/>
    </location>
</feature>
<dbReference type="EMBL" id="VSRR010011501">
    <property type="protein sequence ID" value="MPC53272.1"/>
    <property type="molecule type" value="Genomic_DNA"/>
</dbReference>
<evidence type="ECO:0000256" key="2">
    <source>
        <dbReference type="SAM" id="SignalP"/>
    </source>
</evidence>
<gene>
    <name evidence="3" type="ORF">E2C01_047161</name>
</gene>
<sequence length="357" mass="41065">MRSLVLVILCGVAALSFFCKPGDALSSEAPNITEEAETSYPPNKSFTNDTWNENTTVTLSVIFDQLPESTDEDLYKDTNPENEDVYRDTNLEYEDLYRDTNLENEDLYKDTNLEYEDLYQDKEVIYPLDEAEDRRHGNVDGGEQRTSEGYVMTAQHPSSTSNNADNKADKIVKRQKIKGQKTNNVNSPKPLRNKKGGEVKVKKNKKKISNKKNMREKQKGGKNKMKKNKKKMNKKKVVREKQKGGKNKIKNNKKKISNNKKVVRKKQKGGENKVKNNKKKMNKKKVVREKQKGGENKIKKNKKKKRISNTKGVSEQQKLDIADKTEKDAEVVESADARRNRKSERHIVFSYRTTATD</sequence>
<feature type="compositionally biased region" description="Basic residues" evidence="1">
    <location>
        <begin position="299"/>
        <end position="308"/>
    </location>
</feature>
<evidence type="ECO:0000256" key="1">
    <source>
        <dbReference type="SAM" id="MobiDB-lite"/>
    </source>
</evidence>
<keyword evidence="2" id="KW-0732">Signal</keyword>
<reference evidence="3 4" key="1">
    <citation type="submission" date="2019-05" db="EMBL/GenBank/DDBJ databases">
        <title>Another draft genome of Portunus trituberculatus and its Hox gene families provides insights of decapod evolution.</title>
        <authorList>
            <person name="Jeong J.-H."/>
            <person name="Song I."/>
            <person name="Kim S."/>
            <person name="Choi T."/>
            <person name="Kim D."/>
            <person name="Ryu S."/>
            <person name="Kim W."/>
        </authorList>
    </citation>
    <scope>NUCLEOTIDE SEQUENCE [LARGE SCALE GENOMIC DNA]</scope>
    <source>
        <tissue evidence="3">Muscle</tissue>
    </source>
</reference>
<feature type="compositionally biased region" description="Basic and acidic residues" evidence="1">
    <location>
        <begin position="317"/>
        <end position="338"/>
    </location>
</feature>
<feature type="compositionally biased region" description="Basic and acidic residues" evidence="1">
    <location>
        <begin position="288"/>
        <end position="298"/>
    </location>
</feature>
<name>A0A5B7G2W3_PORTR</name>
<dbReference type="OrthoDB" id="6382219at2759"/>
<feature type="compositionally biased region" description="Polar residues" evidence="1">
    <location>
        <begin position="40"/>
        <end position="49"/>
    </location>
</feature>
<organism evidence="3 4">
    <name type="scientific">Portunus trituberculatus</name>
    <name type="common">Swimming crab</name>
    <name type="synonym">Neptunus trituberculatus</name>
    <dbReference type="NCBI Taxonomy" id="210409"/>
    <lineage>
        <taxon>Eukaryota</taxon>
        <taxon>Metazoa</taxon>
        <taxon>Ecdysozoa</taxon>
        <taxon>Arthropoda</taxon>
        <taxon>Crustacea</taxon>
        <taxon>Multicrustacea</taxon>
        <taxon>Malacostraca</taxon>
        <taxon>Eumalacostraca</taxon>
        <taxon>Eucarida</taxon>
        <taxon>Decapoda</taxon>
        <taxon>Pleocyemata</taxon>
        <taxon>Brachyura</taxon>
        <taxon>Eubrachyura</taxon>
        <taxon>Portunoidea</taxon>
        <taxon>Portunidae</taxon>
        <taxon>Portuninae</taxon>
        <taxon>Portunus</taxon>
    </lineage>
</organism>
<evidence type="ECO:0000313" key="4">
    <source>
        <dbReference type="Proteomes" id="UP000324222"/>
    </source>
</evidence>
<feature type="compositionally biased region" description="Basic and acidic residues" evidence="1">
    <location>
        <begin position="132"/>
        <end position="146"/>
    </location>
</feature>
<comment type="caution">
    <text evidence="3">The sequence shown here is derived from an EMBL/GenBank/DDBJ whole genome shotgun (WGS) entry which is preliminary data.</text>
</comment>
<feature type="chain" id="PRO_5022975087" evidence="2">
    <location>
        <begin position="25"/>
        <end position="357"/>
    </location>
</feature>
<evidence type="ECO:0000313" key="3">
    <source>
        <dbReference type="EMBL" id="MPC53272.1"/>
    </source>
</evidence>
<feature type="signal peptide" evidence="2">
    <location>
        <begin position="1"/>
        <end position="24"/>
    </location>
</feature>
<feature type="compositionally biased region" description="Basic residues" evidence="1">
    <location>
        <begin position="275"/>
        <end position="287"/>
    </location>
</feature>
<feature type="region of interest" description="Disordered" evidence="1">
    <location>
        <begin position="127"/>
        <end position="146"/>
    </location>
</feature>